<feature type="region of interest" description="Disordered" evidence="4">
    <location>
        <begin position="185"/>
        <end position="356"/>
    </location>
</feature>
<dbReference type="GO" id="GO:0003723">
    <property type="term" value="F:RNA binding"/>
    <property type="evidence" value="ECO:0007669"/>
    <property type="project" value="InterPro"/>
</dbReference>
<dbReference type="OrthoDB" id="10260961at2759"/>
<dbReference type="PANTHER" id="PTHR18034">
    <property type="entry name" value="CELL CYCLE CONTROL PROTEIN CWF22-RELATED"/>
    <property type="match status" value="1"/>
</dbReference>
<gene>
    <name evidence="6" type="ORF">HERILL_LOCUS11006</name>
</gene>
<feature type="compositionally biased region" description="Acidic residues" evidence="4">
    <location>
        <begin position="191"/>
        <end position="201"/>
    </location>
</feature>
<dbReference type="Gene3D" id="1.25.40.180">
    <property type="match status" value="1"/>
</dbReference>
<evidence type="ECO:0000256" key="3">
    <source>
        <dbReference type="ARBA" id="ARBA00023242"/>
    </source>
</evidence>
<evidence type="ECO:0000313" key="7">
    <source>
        <dbReference type="Proteomes" id="UP000594454"/>
    </source>
</evidence>
<keyword evidence="3" id="KW-0539">Nucleus</keyword>
<comment type="subcellular location">
    <subcellularLocation>
        <location evidence="1">Nucleus</location>
        <location evidence="1">Nucleolus</location>
    </subcellularLocation>
</comment>
<feature type="region of interest" description="Disordered" evidence="4">
    <location>
        <begin position="1"/>
        <end position="135"/>
    </location>
</feature>
<dbReference type="Pfam" id="PF02847">
    <property type="entry name" value="MA3"/>
    <property type="match status" value="1"/>
</dbReference>
<sequence length="904" mass="103619">MGKFTKKKKSNIVKSRKELRKEKRQQKKENKRNFFSRKKSKPGQFVHKPPQQHDSEEDEGNAGFEDVNSEIESDFELSDDEMNAKLSKIKPVPKKTVVSQPDRFLENQQKEKRKEQELQKKMRKRRIEQLKSANEEDDKIIRKLEKKLRIDKHKNDKSVHKMFGDGLDYALELCLPENIEKMYKAAKDAAESDDDSDDAFNEDLAAAIGDDKVTKAKKKKKREEAKESKRMKRLSKAEEKYFKDELDLSGSDSEFGGENDDEAGNRQKLIQDSEDSDFDIMESGEEAEDASESGEGENSEAEDGVSGSDLDEGEDDESGLDDEENESFAEVNDDDSDDADGENHGAGPENGDHKIWEDIYGRQRDKDGNIVEEKATKYVPPHVRARLEAENPSDSKRKEKLANLQRHCKGFLNRLSEANIHKIAGDIENLYRSNSRFDMNNTLTKLVSEAIISHVLSPERMVLEYAMLVAVLHANVGNEVGAHVLETLVVKIEKYINNINTMDVENKEFDNTLFLLCHMYTFKIFQHSLIYEILKRLSEHLCEKSVECLLLVLRSVGFQLRKDDPLALKDLILLIQKKASEAPPEVKENARLKFMIEILLAIKNNNMTKIPQYDPSLAEHLRKILKSMMVNGKYVTTLNITIDDLLNADEKGKWWVVGSAWSGNIKDINTAKPKAEQQKTEKFSDQLLALAKQQRMNTEDRKNVFCIIMSAEDYINAFERLLHLAIKDQRVIATVIIHCCLSEKVFNPYYAALAQKFCEYDRKYQLAIQFALWDRIKEVRSGSKQEMKNLAQLLIYLISKGGQPLSVLKVIEFGEMDKSTLRFVRQIVLGLLLGNEEECCQVFARVAPSMKLGLFKDSIRLFIHHFLLKGSKNSDIDPDKMNLLQERISIADEALQTRDSKVKF</sequence>
<accession>A0A7R8UWR3</accession>
<protein>
    <recommendedName>
        <fullName evidence="5">MI domain-containing protein</fullName>
    </recommendedName>
</protein>
<dbReference type="EMBL" id="LR899012">
    <property type="protein sequence ID" value="CAD7088377.1"/>
    <property type="molecule type" value="Genomic_DNA"/>
</dbReference>
<dbReference type="InterPro" id="IPR003890">
    <property type="entry name" value="MIF4G-like_typ-3"/>
</dbReference>
<dbReference type="OMA" id="MQYYAKK"/>
<evidence type="ECO:0000256" key="1">
    <source>
        <dbReference type="ARBA" id="ARBA00004604"/>
    </source>
</evidence>
<dbReference type="InterPro" id="IPR050781">
    <property type="entry name" value="CWC22_splicing_factor"/>
</dbReference>
<dbReference type="GO" id="GO:0042274">
    <property type="term" value="P:ribosomal small subunit biogenesis"/>
    <property type="evidence" value="ECO:0007669"/>
    <property type="project" value="TreeGrafter"/>
</dbReference>
<proteinExistence type="inferred from homology"/>
<feature type="compositionally biased region" description="Acidic residues" evidence="4">
    <location>
        <begin position="67"/>
        <end position="81"/>
    </location>
</feature>
<dbReference type="Pfam" id="PF02854">
    <property type="entry name" value="MIF4G"/>
    <property type="match status" value="1"/>
</dbReference>
<feature type="compositionally biased region" description="Acidic residues" evidence="4">
    <location>
        <begin position="272"/>
        <end position="340"/>
    </location>
</feature>
<feature type="compositionally biased region" description="Basic and acidic residues" evidence="4">
    <location>
        <begin position="15"/>
        <end position="32"/>
    </location>
</feature>
<dbReference type="InParanoid" id="A0A7R8UWR3"/>
<dbReference type="PANTHER" id="PTHR18034:SF4">
    <property type="entry name" value="NUCLEOLAR MIF4G DOMAIN-CONTAINING PROTEIN 1"/>
    <property type="match status" value="1"/>
</dbReference>
<feature type="compositionally biased region" description="Basic and acidic residues" evidence="4">
    <location>
        <begin position="235"/>
        <end position="246"/>
    </location>
</feature>
<dbReference type="SMART" id="SM00543">
    <property type="entry name" value="MIF4G"/>
    <property type="match status" value="1"/>
</dbReference>
<dbReference type="FunFam" id="1.25.40.180:FF:000032">
    <property type="entry name" value="Nucleolar MIF4G domain-containing protein 1"/>
    <property type="match status" value="1"/>
</dbReference>
<dbReference type="Proteomes" id="UP000594454">
    <property type="component" value="Chromosome 4"/>
</dbReference>
<comment type="similarity">
    <text evidence="2">Belongs to the CWC22 family.</text>
</comment>
<dbReference type="InterPro" id="IPR003891">
    <property type="entry name" value="Initiation_fac_eIF4g_MI"/>
</dbReference>
<evidence type="ECO:0000259" key="5">
    <source>
        <dbReference type="PROSITE" id="PS51366"/>
    </source>
</evidence>
<evidence type="ECO:0000313" key="6">
    <source>
        <dbReference type="EMBL" id="CAD7088377.1"/>
    </source>
</evidence>
<feature type="compositionally biased region" description="Basic and acidic residues" evidence="4">
    <location>
        <begin position="103"/>
        <end position="120"/>
    </location>
</feature>
<dbReference type="PROSITE" id="PS51366">
    <property type="entry name" value="MI"/>
    <property type="match status" value="1"/>
</dbReference>
<evidence type="ECO:0000256" key="2">
    <source>
        <dbReference type="ARBA" id="ARBA00006856"/>
    </source>
</evidence>
<dbReference type="SUPFAM" id="SSF48371">
    <property type="entry name" value="ARM repeat"/>
    <property type="match status" value="1"/>
</dbReference>
<evidence type="ECO:0000256" key="4">
    <source>
        <dbReference type="SAM" id="MobiDB-lite"/>
    </source>
</evidence>
<dbReference type="InterPro" id="IPR016024">
    <property type="entry name" value="ARM-type_fold"/>
</dbReference>
<dbReference type="SMART" id="SM00544">
    <property type="entry name" value="MA3"/>
    <property type="match status" value="1"/>
</dbReference>
<reference evidence="6 7" key="1">
    <citation type="submission" date="2020-11" db="EMBL/GenBank/DDBJ databases">
        <authorList>
            <person name="Wallbank WR R."/>
            <person name="Pardo Diaz C."/>
            <person name="Kozak K."/>
            <person name="Martin S."/>
            <person name="Jiggins C."/>
            <person name="Moest M."/>
            <person name="Warren A I."/>
            <person name="Generalovic N T."/>
            <person name="Byers J.R.P. K."/>
            <person name="Montejo-Kovacevich G."/>
            <person name="Yen C E."/>
        </authorList>
    </citation>
    <scope>NUCLEOTIDE SEQUENCE [LARGE SCALE GENOMIC DNA]</scope>
</reference>
<dbReference type="FunCoup" id="A0A7R8UWR3">
    <property type="interactions" value="1150"/>
</dbReference>
<keyword evidence="7" id="KW-1185">Reference proteome</keyword>
<feature type="compositionally biased region" description="Basic residues" evidence="4">
    <location>
        <begin position="1"/>
        <end position="11"/>
    </location>
</feature>
<dbReference type="AlphaFoldDB" id="A0A7R8UWR3"/>
<feature type="domain" description="MI" evidence="5">
    <location>
        <begin position="699"/>
        <end position="813"/>
    </location>
</feature>
<name>A0A7R8UWR3_HERIL</name>
<dbReference type="GO" id="GO:0005730">
    <property type="term" value="C:nucleolus"/>
    <property type="evidence" value="ECO:0007669"/>
    <property type="project" value="UniProtKB-SubCell"/>
</dbReference>
<organism evidence="6 7">
    <name type="scientific">Hermetia illucens</name>
    <name type="common">Black soldier fly</name>
    <dbReference type="NCBI Taxonomy" id="343691"/>
    <lineage>
        <taxon>Eukaryota</taxon>
        <taxon>Metazoa</taxon>
        <taxon>Ecdysozoa</taxon>
        <taxon>Arthropoda</taxon>
        <taxon>Hexapoda</taxon>
        <taxon>Insecta</taxon>
        <taxon>Pterygota</taxon>
        <taxon>Neoptera</taxon>
        <taxon>Endopterygota</taxon>
        <taxon>Diptera</taxon>
        <taxon>Brachycera</taxon>
        <taxon>Stratiomyomorpha</taxon>
        <taxon>Stratiomyidae</taxon>
        <taxon>Hermetiinae</taxon>
        <taxon>Hermetia</taxon>
    </lineage>
</organism>